<accession>A0A8H8XFB5</accession>
<evidence type="ECO:0000313" key="2">
    <source>
        <dbReference type="Proteomes" id="UP000643672"/>
    </source>
</evidence>
<organism evidence="1 2">
    <name type="scientific">Bathymodiolus thermophilus thioautotrophic gill symbiont</name>
    <dbReference type="NCBI Taxonomy" id="2360"/>
    <lineage>
        <taxon>Bacteria</taxon>
        <taxon>Pseudomonadati</taxon>
        <taxon>Pseudomonadota</taxon>
        <taxon>Gammaproteobacteria</taxon>
        <taxon>sulfur-oxidizing symbionts</taxon>
    </lineage>
</organism>
<keyword evidence="2" id="KW-1185">Reference proteome</keyword>
<gene>
    <name evidence="1" type="ORF">THERMOS_2092</name>
</gene>
<sequence length="57" mass="6595">MKLTTISSLKQNDLEFANIIVGYNNLNRKIETVVKVNQKDLSRNPQMGRWILPSQVH</sequence>
<dbReference type="Proteomes" id="UP000643672">
    <property type="component" value="Unassembled WGS sequence"/>
</dbReference>
<name>A0A8H8XFB5_9GAMM</name>
<comment type="caution">
    <text evidence="1">The sequence shown here is derived from an EMBL/GenBank/DDBJ whole genome shotgun (WGS) entry which is preliminary data.</text>
</comment>
<dbReference type="AlphaFoldDB" id="A0A8H8XFB5"/>
<reference evidence="1 2" key="1">
    <citation type="submission" date="2020-05" db="EMBL/GenBank/DDBJ databases">
        <authorList>
            <person name="Petersen J."/>
            <person name="Sayavedra L."/>
        </authorList>
    </citation>
    <scope>NUCLEOTIDE SEQUENCE [LARGE SCALE GENOMIC DNA]</scope>
    <source>
        <strain evidence="1">B thermophilus SOXS</strain>
    </source>
</reference>
<dbReference type="RefSeq" id="WP_202753373.1">
    <property type="nucleotide sequence ID" value="NZ_CAESAQ020000088.1"/>
</dbReference>
<dbReference type="EMBL" id="CAESAQ020000088">
    <property type="protein sequence ID" value="CAB5505244.1"/>
    <property type="molecule type" value="Genomic_DNA"/>
</dbReference>
<protein>
    <submittedName>
        <fullName evidence="1">Uncharacterized protein</fullName>
    </submittedName>
</protein>
<evidence type="ECO:0000313" key="1">
    <source>
        <dbReference type="EMBL" id="CAB5505244.1"/>
    </source>
</evidence>
<proteinExistence type="predicted"/>